<feature type="compositionally biased region" description="Low complexity" evidence="1">
    <location>
        <begin position="131"/>
        <end position="166"/>
    </location>
</feature>
<keyword evidence="2" id="KW-1133">Transmembrane helix</keyword>
<dbReference type="RefSeq" id="WP_157295179.1">
    <property type="nucleotide sequence ID" value="NZ_JBIAZU010000001.1"/>
</dbReference>
<keyword evidence="2" id="KW-0812">Transmembrane</keyword>
<comment type="caution">
    <text evidence="3">The sequence shown here is derived from an EMBL/GenBank/DDBJ whole genome shotgun (WGS) entry which is preliminary data.</text>
</comment>
<evidence type="ECO:0000256" key="2">
    <source>
        <dbReference type="SAM" id="Phobius"/>
    </source>
</evidence>
<gene>
    <name evidence="3" type="ORF">ACFY35_05590</name>
</gene>
<evidence type="ECO:0000256" key="1">
    <source>
        <dbReference type="SAM" id="MobiDB-lite"/>
    </source>
</evidence>
<dbReference type="EMBL" id="JBIAZU010000001">
    <property type="protein sequence ID" value="MFF5288890.1"/>
    <property type="molecule type" value="Genomic_DNA"/>
</dbReference>
<feature type="region of interest" description="Disordered" evidence="1">
    <location>
        <begin position="208"/>
        <end position="252"/>
    </location>
</feature>
<feature type="transmembrane region" description="Helical" evidence="2">
    <location>
        <begin position="84"/>
        <end position="104"/>
    </location>
</feature>
<name>A0ABW6W6F0_9ACTN</name>
<dbReference type="Proteomes" id="UP001602245">
    <property type="component" value="Unassembled WGS sequence"/>
</dbReference>
<proteinExistence type="predicted"/>
<keyword evidence="2" id="KW-0472">Membrane</keyword>
<sequence>MRMRRAGRIGLDEADRLAAGGRAGPGKPGLDHLLDAVRAPATAGEKTGGQAVAAGLAAERRRAALTTGPKGSIRVEVPRARRTVVVSIATGIAVLSLGGTAVAAGTGSLPAGLQERAHSLFSALGVPAPRTGPSISTPAPSGSTATPRPTSAPATPTPTATSPRPAQVVAWCAAWRTAEDGGKPMNGRDRRELTTAAGGAESVARYCAGVTGSGTPGATTGTTKPGAAPSHRATPSHPTPHATTPSHPGPNK</sequence>
<organism evidence="3 4">
    <name type="scientific">Paractinoplanes globisporus</name>
    <dbReference type="NCBI Taxonomy" id="113565"/>
    <lineage>
        <taxon>Bacteria</taxon>
        <taxon>Bacillati</taxon>
        <taxon>Actinomycetota</taxon>
        <taxon>Actinomycetes</taxon>
        <taxon>Micromonosporales</taxon>
        <taxon>Micromonosporaceae</taxon>
        <taxon>Paractinoplanes</taxon>
    </lineage>
</organism>
<evidence type="ECO:0000313" key="3">
    <source>
        <dbReference type="EMBL" id="MFF5288890.1"/>
    </source>
</evidence>
<feature type="region of interest" description="Disordered" evidence="1">
    <location>
        <begin position="124"/>
        <end position="166"/>
    </location>
</feature>
<accession>A0ABW6W6F0</accession>
<protein>
    <submittedName>
        <fullName evidence="3">Uncharacterized protein</fullName>
    </submittedName>
</protein>
<feature type="compositionally biased region" description="Low complexity" evidence="1">
    <location>
        <begin position="216"/>
        <end position="246"/>
    </location>
</feature>
<evidence type="ECO:0000313" key="4">
    <source>
        <dbReference type="Proteomes" id="UP001602245"/>
    </source>
</evidence>
<keyword evidence="4" id="KW-1185">Reference proteome</keyword>
<reference evidence="3 4" key="1">
    <citation type="submission" date="2024-10" db="EMBL/GenBank/DDBJ databases">
        <title>The Natural Products Discovery Center: Release of the First 8490 Sequenced Strains for Exploring Actinobacteria Biosynthetic Diversity.</title>
        <authorList>
            <person name="Kalkreuter E."/>
            <person name="Kautsar S.A."/>
            <person name="Yang D."/>
            <person name="Bader C.D."/>
            <person name="Teijaro C.N."/>
            <person name="Fluegel L."/>
            <person name="Davis C.M."/>
            <person name="Simpson J.R."/>
            <person name="Lauterbach L."/>
            <person name="Steele A.D."/>
            <person name="Gui C."/>
            <person name="Meng S."/>
            <person name="Li G."/>
            <person name="Viehrig K."/>
            <person name="Ye F."/>
            <person name="Su P."/>
            <person name="Kiefer A.F."/>
            <person name="Nichols A."/>
            <person name="Cepeda A.J."/>
            <person name="Yan W."/>
            <person name="Fan B."/>
            <person name="Jiang Y."/>
            <person name="Adhikari A."/>
            <person name="Zheng C.-J."/>
            <person name="Schuster L."/>
            <person name="Cowan T.M."/>
            <person name="Smanski M.J."/>
            <person name="Chevrette M.G."/>
            <person name="De Carvalho L.P.S."/>
            <person name="Shen B."/>
        </authorList>
    </citation>
    <scope>NUCLEOTIDE SEQUENCE [LARGE SCALE GENOMIC DNA]</scope>
    <source>
        <strain evidence="3 4">NPDC000087</strain>
    </source>
</reference>